<proteinExistence type="predicted"/>
<dbReference type="EMBL" id="NKCK01000068">
    <property type="protein sequence ID" value="RSM03332.1"/>
    <property type="molecule type" value="Genomic_DNA"/>
</dbReference>
<organism evidence="2 3">
    <name type="scientific">Fusarium oligoseptatum</name>
    <dbReference type="NCBI Taxonomy" id="2604345"/>
    <lineage>
        <taxon>Eukaryota</taxon>
        <taxon>Fungi</taxon>
        <taxon>Dikarya</taxon>
        <taxon>Ascomycota</taxon>
        <taxon>Pezizomycotina</taxon>
        <taxon>Sordariomycetes</taxon>
        <taxon>Hypocreomycetidae</taxon>
        <taxon>Hypocreales</taxon>
        <taxon>Nectriaceae</taxon>
        <taxon>Fusarium</taxon>
        <taxon>Fusarium solani species complex</taxon>
    </lineage>
</organism>
<feature type="region of interest" description="Disordered" evidence="1">
    <location>
        <begin position="1"/>
        <end position="25"/>
    </location>
</feature>
<name>A0A428TMV7_9HYPO</name>
<reference evidence="2 3" key="1">
    <citation type="submission" date="2017-06" db="EMBL/GenBank/DDBJ databases">
        <title>Comparative genomic analysis of Ambrosia Fusariam Clade fungi.</title>
        <authorList>
            <person name="Stajich J.E."/>
            <person name="Carrillo J."/>
            <person name="Kijimoto T."/>
            <person name="Eskalen A."/>
            <person name="O'Donnell K."/>
            <person name="Kasson M."/>
        </authorList>
    </citation>
    <scope>NUCLEOTIDE SEQUENCE [LARGE SCALE GENOMIC DNA]</scope>
    <source>
        <strain evidence="2 3">NRRL62579</strain>
    </source>
</reference>
<comment type="caution">
    <text evidence="2">The sequence shown here is derived from an EMBL/GenBank/DDBJ whole genome shotgun (WGS) entry which is preliminary data.</text>
</comment>
<gene>
    <name evidence="2" type="ORF">CEP52_007427</name>
</gene>
<dbReference type="Proteomes" id="UP000287144">
    <property type="component" value="Unassembled WGS sequence"/>
</dbReference>
<protein>
    <submittedName>
        <fullName evidence="2">Uncharacterized protein</fullName>
    </submittedName>
</protein>
<evidence type="ECO:0000313" key="3">
    <source>
        <dbReference type="Proteomes" id="UP000287144"/>
    </source>
</evidence>
<evidence type="ECO:0000256" key="1">
    <source>
        <dbReference type="SAM" id="MobiDB-lite"/>
    </source>
</evidence>
<keyword evidence="3" id="KW-1185">Reference proteome</keyword>
<evidence type="ECO:0000313" key="2">
    <source>
        <dbReference type="EMBL" id="RSM03332.1"/>
    </source>
</evidence>
<dbReference type="AlphaFoldDB" id="A0A428TMV7"/>
<accession>A0A428TMV7</accession>
<sequence length="84" mass="9479">MSLRPRLPTDRPTNTPQTPDCRHDTIGISAKSRDVMEGPSLNLLSRVHDGQMSIGRSTKMDIQKGDLRCFVLRWIMVSTLIIDT</sequence>